<evidence type="ECO:0000313" key="9">
    <source>
        <dbReference type="EMBL" id="GAA1799514.1"/>
    </source>
</evidence>
<feature type="transmembrane region" description="Helical" evidence="7">
    <location>
        <begin position="284"/>
        <end position="308"/>
    </location>
</feature>
<feature type="transmembrane region" description="Helical" evidence="7">
    <location>
        <begin position="69"/>
        <end position="87"/>
    </location>
</feature>
<keyword evidence="6 7" id="KW-0472">Membrane</keyword>
<gene>
    <name evidence="9" type="ORF">GCM10009768_30660</name>
</gene>
<accession>A0ABN2LV14</accession>
<evidence type="ECO:0000259" key="8">
    <source>
        <dbReference type="Pfam" id="PF02397"/>
    </source>
</evidence>
<evidence type="ECO:0000256" key="4">
    <source>
        <dbReference type="ARBA" id="ARBA00022692"/>
    </source>
</evidence>
<dbReference type="Pfam" id="PF02397">
    <property type="entry name" value="Bac_transf"/>
    <property type="match status" value="1"/>
</dbReference>
<dbReference type="InterPro" id="IPR003362">
    <property type="entry name" value="Bact_transf"/>
</dbReference>
<evidence type="ECO:0000256" key="3">
    <source>
        <dbReference type="ARBA" id="ARBA00022679"/>
    </source>
</evidence>
<evidence type="ECO:0000256" key="1">
    <source>
        <dbReference type="ARBA" id="ARBA00004141"/>
    </source>
</evidence>
<dbReference type="PANTHER" id="PTHR30576:SF10">
    <property type="entry name" value="SLL5057 PROTEIN"/>
    <property type="match status" value="1"/>
</dbReference>
<name>A0ABN2LV14_9MICO</name>
<feature type="transmembrane region" description="Helical" evidence="7">
    <location>
        <begin position="27"/>
        <end position="49"/>
    </location>
</feature>
<keyword evidence="5 7" id="KW-1133">Transmembrane helix</keyword>
<feature type="domain" description="Bacterial sugar transferase" evidence="8">
    <location>
        <begin position="282"/>
        <end position="469"/>
    </location>
</feature>
<keyword evidence="4 7" id="KW-0812">Transmembrane</keyword>
<dbReference type="InterPro" id="IPR017475">
    <property type="entry name" value="EPS_sugar_tfrase"/>
</dbReference>
<dbReference type="NCBIfam" id="TIGR03025">
    <property type="entry name" value="EPS_sugtrans"/>
    <property type="match status" value="1"/>
</dbReference>
<comment type="subcellular location">
    <subcellularLocation>
        <location evidence="1">Membrane</location>
        <topology evidence="1">Multi-pass membrane protein</topology>
    </subcellularLocation>
</comment>
<evidence type="ECO:0000256" key="6">
    <source>
        <dbReference type="ARBA" id="ARBA00023136"/>
    </source>
</evidence>
<dbReference type="RefSeq" id="WP_344033499.1">
    <property type="nucleotide sequence ID" value="NZ_BAAAOB010000005.1"/>
</dbReference>
<keyword evidence="3 9" id="KW-0808">Transferase</keyword>
<protein>
    <submittedName>
        <fullName evidence="9">Sugar transferase</fullName>
    </submittedName>
</protein>
<feature type="transmembrane region" description="Helical" evidence="7">
    <location>
        <begin position="131"/>
        <end position="150"/>
    </location>
</feature>
<dbReference type="GO" id="GO:0016740">
    <property type="term" value="F:transferase activity"/>
    <property type="evidence" value="ECO:0007669"/>
    <property type="project" value="UniProtKB-KW"/>
</dbReference>
<keyword evidence="10" id="KW-1185">Reference proteome</keyword>
<evidence type="ECO:0000256" key="2">
    <source>
        <dbReference type="ARBA" id="ARBA00006464"/>
    </source>
</evidence>
<sequence>MAVLDSSALQASLERPRARAGTELFRVRAMVTGTDAVIVTTAALAAQLFRFAGVGPESNLPLGRVDIDYLTVSIALAVIWMASLALFRTRDARVLGVGDDEYRRVVLASISVFGVIAILAFALQIEIARGYLAVALPAGVAALCLSRKIWRTWLARQRANGDYLTDVVVVGESAETEAIVAKLDATPRSGLRVVGTTSNPEAVVSTASELGASAVIVAGSLAGGAQSVRTLGWELEKEAVELIVPSPLEGIDRMRVQHRPAGSLPLMHVEMPEYSGVRRSVKRVFDVTASALALLLLSPVLLVVAVLIKRQDGGPVLFRQERIGRNGVPFSILKFRTMVIDAEARKAALMVHNEGAGPLFKMKDDPRITPLGGFLRRSSIDELPQLLNVLGGSMSLVGPRPGLPTEVADYEDHTERRLLVRPGITGLWQVTGRSDLSWNEGVRLDLHYVENWTFGLDIRILFRTVRAVFRSSGAY</sequence>
<feature type="transmembrane region" description="Helical" evidence="7">
    <location>
        <begin position="107"/>
        <end position="125"/>
    </location>
</feature>
<reference evidence="9 10" key="1">
    <citation type="journal article" date="2019" name="Int. J. Syst. Evol. Microbiol.">
        <title>The Global Catalogue of Microorganisms (GCM) 10K type strain sequencing project: providing services to taxonomists for standard genome sequencing and annotation.</title>
        <authorList>
            <consortium name="The Broad Institute Genomics Platform"/>
            <consortium name="The Broad Institute Genome Sequencing Center for Infectious Disease"/>
            <person name="Wu L."/>
            <person name="Ma J."/>
        </authorList>
    </citation>
    <scope>NUCLEOTIDE SEQUENCE [LARGE SCALE GENOMIC DNA]</scope>
    <source>
        <strain evidence="9 10">JCM 14736</strain>
    </source>
</reference>
<proteinExistence type="inferred from homology"/>
<comment type="similarity">
    <text evidence="2">Belongs to the bacterial sugar transferase family.</text>
</comment>
<organism evidence="9 10">
    <name type="scientific">Leucobacter iarius</name>
    <dbReference type="NCBI Taxonomy" id="333963"/>
    <lineage>
        <taxon>Bacteria</taxon>
        <taxon>Bacillati</taxon>
        <taxon>Actinomycetota</taxon>
        <taxon>Actinomycetes</taxon>
        <taxon>Micrococcales</taxon>
        <taxon>Microbacteriaceae</taxon>
        <taxon>Leucobacter</taxon>
    </lineage>
</organism>
<evidence type="ECO:0000256" key="7">
    <source>
        <dbReference type="SAM" id="Phobius"/>
    </source>
</evidence>
<evidence type="ECO:0000256" key="5">
    <source>
        <dbReference type="ARBA" id="ARBA00022989"/>
    </source>
</evidence>
<dbReference type="EMBL" id="BAAAOB010000005">
    <property type="protein sequence ID" value="GAA1799514.1"/>
    <property type="molecule type" value="Genomic_DNA"/>
</dbReference>
<evidence type="ECO:0000313" key="10">
    <source>
        <dbReference type="Proteomes" id="UP001500851"/>
    </source>
</evidence>
<dbReference type="PANTHER" id="PTHR30576">
    <property type="entry name" value="COLANIC BIOSYNTHESIS UDP-GLUCOSE LIPID CARRIER TRANSFERASE"/>
    <property type="match status" value="1"/>
</dbReference>
<dbReference type="Proteomes" id="UP001500851">
    <property type="component" value="Unassembled WGS sequence"/>
</dbReference>
<dbReference type="Pfam" id="PF13727">
    <property type="entry name" value="CoA_binding_3"/>
    <property type="match status" value="1"/>
</dbReference>
<comment type="caution">
    <text evidence="9">The sequence shown here is derived from an EMBL/GenBank/DDBJ whole genome shotgun (WGS) entry which is preliminary data.</text>
</comment>